<feature type="compositionally biased region" description="Low complexity" evidence="7">
    <location>
        <begin position="127"/>
        <end position="137"/>
    </location>
</feature>
<keyword evidence="2" id="KW-0805">Transcription regulation</keyword>
<dbReference type="Pfam" id="PF07716">
    <property type="entry name" value="bZIP_2"/>
    <property type="match status" value="1"/>
</dbReference>
<evidence type="ECO:0000256" key="4">
    <source>
        <dbReference type="ARBA" id="ARBA00023163"/>
    </source>
</evidence>
<organism evidence="9 10">
    <name type="scientific">Cafeteria roenbergensis</name>
    <name type="common">Marine flagellate</name>
    <dbReference type="NCBI Taxonomy" id="33653"/>
    <lineage>
        <taxon>Eukaryota</taxon>
        <taxon>Sar</taxon>
        <taxon>Stramenopiles</taxon>
        <taxon>Bigyra</taxon>
        <taxon>Opalozoa</taxon>
        <taxon>Bicosoecida</taxon>
        <taxon>Cafeteriaceae</taxon>
        <taxon>Cafeteria</taxon>
    </lineage>
</organism>
<evidence type="ECO:0000256" key="3">
    <source>
        <dbReference type="ARBA" id="ARBA00023125"/>
    </source>
</evidence>
<dbReference type="InterPro" id="IPR052470">
    <property type="entry name" value="ER_Stress-Reg_TF"/>
</dbReference>
<accession>A0A5A8CU22</accession>
<keyword evidence="5" id="KW-0539">Nucleus</keyword>
<keyword evidence="1" id="KW-0832">Ubl conjugation</keyword>
<dbReference type="GO" id="GO:0000977">
    <property type="term" value="F:RNA polymerase II transcription regulatory region sequence-specific DNA binding"/>
    <property type="evidence" value="ECO:0007669"/>
    <property type="project" value="TreeGrafter"/>
</dbReference>
<name>A0A5A8CU22_CAFRO</name>
<dbReference type="PANTHER" id="PTHR46542:SF1">
    <property type="entry name" value="X-BOX BINDING PROTEIN 1"/>
    <property type="match status" value="1"/>
</dbReference>
<keyword evidence="10" id="KW-1185">Reference proteome</keyword>
<protein>
    <recommendedName>
        <fullName evidence="6">X-box-binding protein 1</fullName>
    </recommendedName>
</protein>
<evidence type="ECO:0000259" key="8">
    <source>
        <dbReference type="PROSITE" id="PS50217"/>
    </source>
</evidence>
<dbReference type="Gene3D" id="1.20.5.170">
    <property type="match status" value="1"/>
</dbReference>
<dbReference type="EMBL" id="VLTN01000006">
    <property type="protein sequence ID" value="KAA0155680.1"/>
    <property type="molecule type" value="Genomic_DNA"/>
</dbReference>
<dbReference type="SMART" id="SM00338">
    <property type="entry name" value="BRLZ"/>
    <property type="match status" value="1"/>
</dbReference>
<evidence type="ECO:0000256" key="7">
    <source>
        <dbReference type="SAM" id="MobiDB-lite"/>
    </source>
</evidence>
<dbReference type="PANTHER" id="PTHR46542">
    <property type="entry name" value="X-BOX BINDING PROTEIN 1"/>
    <property type="match status" value="1"/>
</dbReference>
<dbReference type="Proteomes" id="UP000323011">
    <property type="component" value="Unassembled WGS sequence"/>
</dbReference>
<dbReference type="CDD" id="cd14686">
    <property type="entry name" value="bZIP"/>
    <property type="match status" value="1"/>
</dbReference>
<proteinExistence type="predicted"/>
<dbReference type="AlphaFoldDB" id="A0A5A8CU22"/>
<feature type="domain" description="BZIP" evidence="8">
    <location>
        <begin position="16"/>
        <end position="62"/>
    </location>
</feature>
<keyword evidence="3" id="KW-0238">DNA-binding</keyword>
<dbReference type="InterPro" id="IPR046347">
    <property type="entry name" value="bZIP_sf"/>
</dbReference>
<evidence type="ECO:0000256" key="6">
    <source>
        <dbReference type="ARBA" id="ARBA00040165"/>
    </source>
</evidence>
<evidence type="ECO:0000256" key="5">
    <source>
        <dbReference type="ARBA" id="ARBA00023242"/>
    </source>
</evidence>
<gene>
    <name evidence="9" type="ORF">FNF29_01595</name>
</gene>
<dbReference type="PROSITE" id="PS50217">
    <property type="entry name" value="BZIP"/>
    <property type="match status" value="1"/>
</dbReference>
<dbReference type="GO" id="GO:0000981">
    <property type="term" value="F:DNA-binding transcription factor activity, RNA polymerase II-specific"/>
    <property type="evidence" value="ECO:0007669"/>
    <property type="project" value="TreeGrafter"/>
</dbReference>
<evidence type="ECO:0000256" key="1">
    <source>
        <dbReference type="ARBA" id="ARBA00022843"/>
    </source>
</evidence>
<feature type="region of interest" description="Disordered" evidence="7">
    <location>
        <begin position="120"/>
        <end position="161"/>
    </location>
</feature>
<feature type="compositionally biased region" description="Basic and acidic residues" evidence="7">
    <location>
        <begin position="13"/>
        <end position="26"/>
    </location>
</feature>
<evidence type="ECO:0000313" key="10">
    <source>
        <dbReference type="Proteomes" id="UP000323011"/>
    </source>
</evidence>
<comment type="caution">
    <text evidence="9">The sequence shown here is derived from an EMBL/GenBank/DDBJ whole genome shotgun (WGS) entry which is preliminary data.</text>
</comment>
<feature type="region of interest" description="Disordered" evidence="7">
    <location>
        <begin position="1"/>
        <end position="32"/>
    </location>
</feature>
<dbReference type="SUPFAM" id="SSF57959">
    <property type="entry name" value="Leucine zipper domain"/>
    <property type="match status" value="1"/>
</dbReference>
<dbReference type="InterPro" id="IPR004827">
    <property type="entry name" value="bZIP"/>
</dbReference>
<evidence type="ECO:0000256" key="2">
    <source>
        <dbReference type="ARBA" id="ARBA00023015"/>
    </source>
</evidence>
<reference evidence="9 10" key="1">
    <citation type="submission" date="2019-07" db="EMBL/GenBank/DDBJ databases">
        <title>Genomes of Cafeteria roenbergensis.</title>
        <authorList>
            <person name="Fischer M.G."/>
            <person name="Hackl T."/>
            <person name="Roman M."/>
        </authorList>
    </citation>
    <scope>NUCLEOTIDE SEQUENCE [LARGE SCALE GENOMIC DNA]</scope>
    <source>
        <strain evidence="9 10">BVI</strain>
    </source>
</reference>
<keyword evidence="4" id="KW-0804">Transcription</keyword>
<dbReference type="GO" id="GO:0005634">
    <property type="term" value="C:nucleus"/>
    <property type="evidence" value="ECO:0007669"/>
    <property type="project" value="TreeGrafter"/>
</dbReference>
<evidence type="ECO:0000313" key="9">
    <source>
        <dbReference type="EMBL" id="KAA0155680.1"/>
    </source>
</evidence>
<sequence>MDPSAGGGDEPASADKRRANNREAARVSRMRKKARLDELQRSVVFLTRENSELREQNEILRRVLSRETDSSVMELLEHLRSENQALKVAVYDTAQTLAMTTGALEKGMPHAATALAAAVAEDEAARGEPAPAPGAAGLPFVQLPGSDPTSNPATGGAPPGH</sequence>